<accession>A0A8H6L5T4</accession>
<comment type="caution">
    <text evidence="1">The sequence shown here is derived from an EMBL/GenBank/DDBJ whole genome shotgun (WGS) entry which is preliminary data.</text>
</comment>
<reference evidence="1 2" key="1">
    <citation type="journal article" date="2020" name="Genomics">
        <title>Complete, high-quality genomes from long-read metagenomic sequencing of two wolf lichen thalli reveals enigmatic genome architecture.</title>
        <authorList>
            <person name="McKenzie S.K."/>
            <person name="Walston R.F."/>
            <person name="Allen J.L."/>
        </authorList>
    </citation>
    <scope>NUCLEOTIDE SEQUENCE [LARGE SCALE GENOMIC DNA]</scope>
    <source>
        <strain evidence="1">WasteWater2</strain>
    </source>
</reference>
<sequence>MGLKIQFYGDTFRVETARKVTQSNFCFEIGAEMDSSNLKKTTAFIRQKSSDLAKAKHSRWTVSKDKLSVTLPLRNLQARIQGKAVRLSWNTTWENYQAFRIDVVADGHPRAISLRHEPLSRDGNIRPIVDAKLPEHIEELKMIEVFITPTSIPSNTIRVFAAAKVLVLFVPIPRILTDKCQHDLPPRKLSLHALLNFPSPE</sequence>
<gene>
    <name evidence="1" type="ORF">HO173_005377</name>
</gene>
<evidence type="ECO:0000313" key="1">
    <source>
        <dbReference type="EMBL" id="KAF6236596.1"/>
    </source>
</evidence>
<protein>
    <submittedName>
        <fullName evidence="1">Uncharacterized protein</fullName>
    </submittedName>
</protein>
<dbReference type="RefSeq" id="XP_037165935.1">
    <property type="nucleotide sequence ID" value="XM_037307295.1"/>
</dbReference>
<organism evidence="1 2">
    <name type="scientific">Letharia columbiana</name>
    <dbReference type="NCBI Taxonomy" id="112416"/>
    <lineage>
        <taxon>Eukaryota</taxon>
        <taxon>Fungi</taxon>
        <taxon>Dikarya</taxon>
        <taxon>Ascomycota</taxon>
        <taxon>Pezizomycotina</taxon>
        <taxon>Lecanoromycetes</taxon>
        <taxon>OSLEUM clade</taxon>
        <taxon>Lecanoromycetidae</taxon>
        <taxon>Lecanorales</taxon>
        <taxon>Lecanorineae</taxon>
        <taxon>Parmeliaceae</taxon>
        <taxon>Letharia</taxon>
    </lineage>
</organism>
<dbReference type="EMBL" id="JACCJC010000018">
    <property type="protein sequence ID" value="KAF6236596.1"/>
    <property type="molecule type" value="Genomic_DNA"/>
</dbReference>
<dbReference type="GeneID" id="59287041"/>
<dbReference type="AlphaFoldDB" id="A0A8H6L5T4"/>
<proteinExistence type="predicted"/>
<evidence type="ECO:0000313" key="2">
    <source>
        <dbReference type="Proteomes" id="UP000578531"/>
    </source>
</evidence>
<keyword evidence="2" id="KW-1185">Reference proteome</keyword>
<name>A0A8H6L5T4_9LECA</name>
<dbReference type="Proteomes" id="UP000578531">
    <property type="component" value="Unassembled WGS sequence"/>
</dbReference>